<feature type="domain" description="Mga helix-turn-helix" evidence="3">
    <location>
        <begin position="78"/>
        <end position="161"/>
    </location>
</feature>
<evidence type="ECO:0000259" key="3">
    <source>
        <dbReference type="Pfam" id="PF05043"/>
    </source>
</evidence>
<evidence type="ECO:0000256" key="2">
    <source>
        <dbReference type="ARBA" id="ARBA00023163"/>
    </source>
</evidence>
<dbReference type="AlphaFoldDB" id="A0A1G9FTI9"/>
<dbReference type="PANTHER" id="PTHR30185">
    <property type="entry name" value="CRYPTIC BETA-GLUCOSIDE BGL OPERON ANTITERMINATOR"/>
    <property type="match status" value="1"/>
</dbReference>
<reference evidence="5" key="1">
    <citation type="submission" date="2016-10" db="EMBL/GenBank/DDBJ databases">
        <authorList>
            <person name="Varghese N."/>
            <person name="Submissions S."/>
        </authorList>
    </citation>
    <scope>NUCLEOTIDE SEQUENCE [LARGE SCALE GENOMIC DNA]</scope>
    <source>
        <strain evidence="5">DSM 19181</strain>
    </source>
</reference>
<gene>
    <name evidence="4" type="ORF">SAMN04488098_10873</name>
</gene>
<accession>A0A1G9FTI9</accession>
<dbReference type="InterPro" id="IPR050661">
    <property type="entry name" value="BglG_antiterminators"/>
</dbReference>
<dbReference type="OrthoDB" id="2192016at2"/>
<dbReference type="InterPro" id="IPR036388">
    <property type="entry name" value="WH-like_DNA-bd_sf"/>
</dbReference>
<dbReference type="PANTHER" id="PTHR30185:SF18">
    <property type="entry name" value="TRANSCRIPTIONAL REGULATOR MTLR"/>
    <property type="match status" value="1"/>
</dbReference>
<dbReference type="RefSeq" id="WP_091268899.1">
    <property type="nucleotide sequence ID" value="NZ_FNFK01000087.1"/>
</dbReference>
<evidence type="ECO:0000256" key="1">
    <source>
        <dbReference type="ARBA" id="ARBA00023015"/>
    </source>
</evidence>
<dbReference type="InterPro" id="IPR007737">
    <property type="entry name" value="Mga_HTH"/>
</dbReference>
<keyword evidence="5" id="KW-1185">Reference proteome</keyword>
<dbReference type="Proteomes" id="UP000199433">
    <property type="component" value="Unassembled WGS sequence"/>
</dbReference>
<name>A0A1G9FTI9_9LACT</name>
<proteinExistence type="predicted"/>
<dbReference type="EMBL" id="FNFK01000087">
    <property type="protein sequence ID" value="SDK91729.1"/>
    <property type="molecule type" value="Genomic_DNA"/>
</dbReference>
<protein>
    <submittedName>
        <fullName evidence="4">Mga helix-turn-helix domain-containing protein</fullName>
    </submittedName>
</protein>
<keyword evidence="1" id="KW-0805">Transcription regulation</keyword>
<keyword evidence="2" id="KW-0804">Transcription</keyword>
<dbReference type="STRING" id="426701.SAMN04488098_10873"/>
<evidence type="ECO:0000313" key="4">
    <source>
        <dbReference type="EMBL" id="SDK91729.1"/>
    </source>
</evidence>
<organism evidence="4 5">
    <name type="scientific">Alkalibacterium thalassium</name>
    <dbReference type="NCBI Taxonomy" id="426701"/>
    <lineage>
        <taxon>Bacteria</taxon>
        <taxon>Bacillati</taxon>
        <taxon>Bacillota</taxon>
        <taxon>Bacilli</taxon>
        <taxon>Lactobacillales</taxon>
        <taxon>Carnobacteriaceae</taxon>
        <taxon>Alkalibacterium</taxon>
    </lineage>
</organism>
<dbReference type="Gene3D" id="1.10.10.10">
    <property type="entry name" value="Winged helix-like DNA-binding domain superfamily/Winged helix DNA-binding domain"/>
    <property type="match status" value="1"/>
</dbReference>
<dbReference type="Pfam" id="PF05043">
    <property type="entry name" value="Mga"/>
    <property type="match status" value="1"/>
</dbReference>
<sequence length="489" mass="57434">MKIEHFLEKNEVREITIFNQLVLNGGTLSYGKMLNHLGVSKASLENDLSSIAVRIDGFDQKVQLQYDGQTIGLSMSDDLSLQQIYRLYLDQSIKLQIITFLFKHQEFSITQLTQKLAISESSLFRKIKELNSHLKEFGIKIRNGQMQGEELQIRYFYFQFYCYIEDKTTFLAEHPNDRLTQMIDAMEKFLNVTITPENRERLTIWLIISNARVTIIDKQAKRLRTQMKAYRKDPFFHKIQVFVLRYFSRYSIEVDEVESMIHFAFLLAFPVLTEPDFHEYRLLRDRHTPIASMDTLIAETIINHFKYRRLPYMLERDMSYHLTHIHTRLYFFQGDIEIYEYEGIIAKEKQIVGTNVVSFARTLLKTSTKTLADKTGENNSLLKMELLKYISLLVLITFKMASVIQVGIDLKMDGLYKETLGELLILKLKPIKGVKVEHYDPTKIYDLVLTNEEPKAQANYDDARIYILSEILSSFDMVNIQRIIQELNK</sequence>
<evidence type="ECO:0000313" key="5">
    <source>
        <dbReference type="Proteomes" id="UP000199433"/>
    </source>
</evidence>